<comment type="caution">
    <text evidence="3">The sequence shown here is derived from an EMBL/GenBank/DDBJ whole genome shotgun (WGS) entry which is preliminary data.</text>
</comment>
<reference evidence="3 4" key="1">
    <citation type="submission" date="2021-03" db="EMBL/GenBank/DDBJ databases">
        <title>Enterococcal diversity collection.</title>
        <authorList>
            <person name="Gilmore M.S."/>
            <person name="Schwartzman J."/>
            <person name="Van Tyne D."/>
            <person name="Martin M."/>
            <person name="Earl A.M."/>
            <person name="Manson A.L."/>
            <person name="Straub T."/>
            <person name="Salamzade R."/>
            <person name="Saavedra J."/>
            <person name="Lebreton F."/>
            <person name="Prichula J."/>
            <person name="Schaufler K."/>
            <person name="Gaca A."/>
            <person name="Sgardioli B."/>
            <person name="Wagenaar J."/>
            <person name="Strong T."/>
        </authorList>
    </citation>
    <scope>NUCLEOTIDE SEQUENCE [LARGE SCALE GENOMIC DNA]</scope>
    <source>
        <strain evidence="3 4">MJM12</strain>
    </source>
</reference>
<keyword evidence="4" id="KW-1185">Reference proteome</keyword>
<protein>
    <recommendedName>
        <fullName evidence="2">GGDEF domain-containing protein</fullName>
    </recommendedName>
</protein>
<feature type="transmembrane region" description="Helical" evidence="1">
    <location>
        <begin position="84"/>
        <end position="103"/>
    </location>
</feature>
<dbReference type="InterPro" id="IPR043128">
    <property type="entry name" value="Rev_trsase/Diguanyl_cyclase"/>
</dbReference>
<feature type="domain" description="GGDEF" evidence="2">
    <location>
        <begin position="158"/>
        <end position="285"/>
    </location>
</feature>
<organism evidence="3 4">
    <name type="scientific">Candidatus Enterococcus myersii</name>
    <dbReference type="NCBI Taxonomy" id="2815322"/>
    <lineage>
        <taxon>Bacteria</taxon>
        <taxon>Bacillati</taxon>
        <taxon>Bacillota</taxon>
        <taxon>Bacilli</taxon>
        <taxon>Lactobacillales</taxon>
        <taxon>Enterococcaceae</taxon>
        <taxon>Enterococcus</taxon>
    </lineage>
</organism>
<name>A0ABS3HA93_9ENTE</name>
<dbReference type="EMBL" id="JAFLVT010000018">
    <property type="protein sequence ID" value="MBO0450372.1"/>
    <property type="molecule type" value="Genomic_DNA"/>
</dbReference>
<dbReference type="PROSITE" id="PS50887">
    <property type="entry name" value="GGDEF"/>
    <property type="match status" value="1"/>
</dbReference>
<dbReference type="RefSeq" id="WP_206905187.1">
    <property type="nucleotide sequence ID" value="NZ_JAFLVT010000018.1"/>
</dbReference>
<keyword evidence="1" id="KW-1133">Transmembrane helix</keyword>
<feature type="transmembrane region" description="Helical" evidence="1">
    <location>
        <begin position="12"/>
        <end position="32"/>
    </location>
</feature>
<accession>A0ABS3HA93</accession>
<evidence type="ECO:0000313" key="3">
    <source>
        <dbReference type="EMBL" id="MBO0450372.1"/>
    </source>
</evidence>
<proteinExistence type="predicted"/>
<evidence type="ECO:0000256" key="1">
    <source>
        <dbReference type="SAM" id="Phobius"/>
    </source>
</evidence>
<dbReference type="Proteomes" id="UP000664256">
    <property type="component" value="Unassembled WGS sequence"/>
</dbReference>
<sequence length="285" mass="33146">MNKLRFRIHLEFGVILLMALDLLQNLILYNYVDRQTFYYANILVFLGIVFGMMGTSLFVVIVSLMMIAIGSFTLYFFPIVMIDWLKIYFIFIVPAFTVLGYFIKTDIFLRKQVISSRKDMATYLKNTDALTQLGTLTKFNESYQRFVETIELRPKLDRCLAVSLFYIDYLDQYRYQSETKTNELIKILADDLETIRLPEEQLFYVGDGAFVVLTPLVGTENIDQLRELTQITKTQLSLIPFDGNQDITLRSGLIVLERDSQLTAEQVLSRLNRQAETDLSEEYIV</sequence>
<keyword evidence="1" id="KW-0812">Transmembrane</keyword>
<evidence type="ECO:0000313" key="4">
    <source>
        <dbReference type="Proteomes" id="UP000664256"/>
    </source>
</evidence>
<feature type="transmembrane region" description="Helical" evidence="1">
    <location>
        <begin position="44"/>
        <end position="77"/>
    </location>
</feature>
<keyword evidence="1" id="KW-0472">Membrane</keyword>
<dbReference type="Gene3D" id="3.30.70.270">
    <property type="match status" value="1"/>
</dbReference>
<dbReference type="InterPro" id="IPR000160">
    <property type="entry name" value="GGDEF_dom"/>
</dbReference>
<gene>
    <name evidence="3" type="ORF">JZO76_12665</name>
</gene>
<evidence type="ECO:0000259" key="2">
    <source>
        <dbReference type="PROSITE" id="PS50887"/>
    </source>
</evidence>